<evidence type="ECO:0000256" key="1">
    <source>
        <dbReference type="ARBA" id="ARBA00006611"/>
    </source>
</evidence>
<dbReference type="AlphaFoldDB" id="A0A1M6GLS0"/>
<dbReference type="CDD" id="cd01129">
    <property type="entry name" value="PulE-GspE-like"/>
    <property type="match status" value="1"/>
</dbReference>
<evidence type="ECO:0000259" key="4">
    <source>
        <dbReference type="PROSITE" id="PS00662"/>
    </source>
</evidence>
<dbReference type="PANTHER" id="PTHR30258:SF1">
    <property type="entry name" value="PROTEIN TRANSPORT PROTEIN HOFB HOMOLOG"/>
    <property type="match status" value="1"/>
</dbReference>
<dbReference type="InterPro" id="IPR007831">
    <property type="entry name" value="T2SS_GspE_N"/>
</dbReference>
<dbReference type="Gene3D" id="3.40.50.300">
    <property type="entry name" value="P-loop containing nucleotide triphosphate hydrolases"/>
    <property type="match status" value="1"/>
</dbReference>
<evidence type="ECO:0000313" key="6">
    <source>
        <dbReference type="Proteomes" id="UP000324781"/>
    </source>
</evidence>
<feature type="domain" description="Bacterial type II secretion system protein E" evidence="4">
    <location>
        <begin position="381"/>
        <end position="395"/>
    </location>
</feature>
<keyword evidence="2" id="KW-0547">Nucleotide-binding</keyword>
<dbReference type="Proteomes" id="UP000324781">
    <property type="component" value="Unassembled WGS sequence"/>
</dbReference>
<dbReference type="GO" id="GO:0005886">
    <property type="term" value="C:plasma membrane"/>
    <property type="evidence" value="ECO:0007669"/>
    <property type="project" value="TreeGrafter"/>
</dbReference>
<evidence type="ECO:0000256" key="2">
    <source>
        <dbReference type="ARBA" id="ARBA00022741"/>
    </source>
</evidence>
<dbReference type="FunFam" id="3.30.300.160:FF:000002">
    <property type="entry name" value="Type II secretion system protein E"/>
    <property type="match status" value="1"/>
</dbReference>
<gene>
    <name evidence="5" type="ORF">SAMN05444373_10257</name>
</gene>
<protein>
    <submittedName>
        <fullName evidence="5">Type IV pilus assembly protein PilB</fullName>
    </submittedName>
</protein>
<reference evidence="5 6" key="1">
    <citation type="submission" date="2016-11" db="EMBL/GenBank/DDBJ databases">
        <authorList>
            <person name="Varghese N."/>
            <person name="Submissions S."/>
        </authorList>
    </citation>
    <scope>NUCLEOTIDE SEQUENCE [LARGE SCALE GENOMIC DNA]</scope>
    <source>
        <strain evidence="5 6">DSM 19027</strain>
    </source>
</reference>
<dbReference type="PANTHER" id="PTHR30258">
    <property type="entry name" value="TYPE II SECRETION SYSTEM PROTEIN GSPE-RELATED"/>
    <property type="match status" value="1"/>
</dbReference>
<accession>A0A1M6GLS0</accession>
<dbReference type="Pfam" id="PF05157">
    <property type="entry name" value="MshEN"/>
    <property type="match status" value="1"/>
</dbReference>
<dbReference type="SMART" id="SM00382">
    <property type="entry name" value="AAA"/>
    <property type="match status" value="1"/>
</dbReference>
<keyword evidence="6" id="KW-1185">Reference proteome</keyword>
<dbReference type="Pfam" id="PF00437">
    <property type="entry name" value="T2SSE"/>
    <property type="match status" value="1"/>
</dbReference>
<organism evidence="5 6">
    <name type="scientific">Thermoclostridium caenicola</name>
    <dbReference type="NCBI Taxonomy" id="659425"/>
    <lineage>
        <taxon>Bacteria</taxon>
        <taxon>Bacillati</taxon>
        <taxon>Bacillota</taxon>
        <taxon>Clostridia</taxon>
        <taxon>Eubacteriales</taxon>
        <taxon>Oscillospiraceae</taxon>
        <taxon>Thermoclostridium</taxon>
    </lineage>
</organism>
<dbReference type="RefSeq" id="WP_340162579.1">
    <property type="nucleotide sequence ID" value="NZ_FQZP01000025.1"/>
</dbReference>
<dbReference type="PROSITE" id="PS00662">
    <property type="entry name" value="T2SP_E"/>
    <property type="match status" value="1"/>
</dbReference>
<dbReference type="SUPFAM" id="SSF160246">
    <property type="entry name" value="EspE N-terminal domain-like"/>
    <property type="match status" value="1"/>
</dbReference>
<dbReference type="SUPFAM" id="SSF52540">
    <property type="entry name" value="P-loop containing nucleoside triphosphate hydrolases"/>
    <property type="match status" value="1"/>
</dbReference>
<evidence type="ECO:0000256" key="3">
    <source>
        <dbReference type="ARBA" id="ARBA00022840"/>
    </source>
</evidence>
<dbReference type="FunFam" id="3.30.450.90:FF:000001">
    <property type="entry name" value="Type II secretion system ATPase GspE"/>
    <property type="match status" value="1"/>
</dbReference>
<proteinExistence type="inferred from homology"/>
<name>A0A1M6GLS0_9FIRM</name>
<dbReference type="InterPro" id="IPR003593">
    <property type="entry name" value="AAA+_ATPase"/>
</dbReference>
<sequence>MVMRSEVGYLGEQLIKMGIVNEEQLKEALELQARNKAKGIRIMLGQALTQLGYCKEEDIARAMARKWGLEFITLKQQGIDMAAANLISPEIAQKYKLLPIRIQNGKLLVAMSNPNDIIAIDDIELLTGYEVQPVIVMDRELNLALEQFTNLSKGIDTRNIEDEEEEEKVSSIDDEANEKPAVQLVNQILHQAVKTNASDVHIEPQEKYTRVRFRIDGVLHEVTQAPLKLHPTITSRIKVMGGMDIAERRVPQDGRITVRIEDKTIDIRVATLPSAHGEKVTMRLLNRSSKVFTLEELGFPDRHLRRYEKTIRLPYGFILITGPTGSGKSTTLYATLAKLNSPDKNIITLEDPIERRMDGINQIQMNARAGMTFASGLRSILRSDPDIIMVGEIRDMETAKIAVESALTGHLVFSTLHTNDAPGAVTRLGEMGVEPFLTASSLLGVVAQRLVRVLCPECKKAFTFSREDILKSVPDFPVEPDEKTVTLYKPVGCMACNHTGYKGRIGVYEFLTVSESIQKLILEQASTNVIRKVAMSEGMNTLRQDGLMKVKQGLTSMEELLRVVM</sequence>
<dbReference type="Gene3D" id="3.30.450.90">
    <property type="match status" value="1"/>
</dbReference>
<dbReference type="EMBL" id="FQZP01000025">
    <property type="protein sequence ID" value="SHJ10882.1"/>
    <property type="molecule type" value="Genomic_DNA"/>
</dbReference>
<dbReference type="GO" id="GO:0005524">
    <property type="term" value="F:ATP binding"/>
    <property type="evidence" value="ECO:0007669"/>
    <property type="project" value="UniProtKB-KW"/>
</dbReference>
<comment type="similarity">
    <text evidence="1">Belongs to the GSP E family.</text>
</comment>
<dbReference type="GO" id="GO:0016887">
    <property type="term" value="F:ATP hydrolysis activity"/>
    <property type="evidence" value="ECO:0007669"/>
    <property type="project" value="TreeGrafter"/>
</dbReference>
<dbReference type="InterPro" id="IPR001482">
    <property type="entry name" value="T2SS/T4SS_dom"/>
</dbReference>
<keyword evidence="3" id="KW-0067">ATP-binding</keyword>
<dbReference type="FunFam" id="3.40.50.300:FF:000398">
    <property type="entry name" value="Type IV pilus assembly ATPase PilB"/>
    <property type="match status" value="1"/>
</dbReference>
<dbReference type="InterPro" id="IPR037257">
    <property type="entry name" value="T2SS_E_N_sf"/>
</dbReference>
<dbReference type="InterPro" id="IPR027417">
    <property type="entry name" value="P-loop_NTPase"/>
</dbReference>
<dbReference type="Gene3D" id="3.30.300.160">
    <property type="entry name" value="Type II secretion system, protein E, N-terminal domain"/>
    <property type="match status" value="1"/>
</dbReference>
<evidence type="ECO:0000313" key="5">
    <source>
        <dbReference type="EMBL" id="SHJ10882.1"/>
    </source>
</evidence>